<comment type="caution">
    <text evidence="1">The sequence shown here is derived from an EMBL/GenBank/DDBJ whole genome shotgun (WGS) entry which is preliminary data.</text>
</comment>
<dbReference type="AlphaFoldDB" id="A0A0A1VUN6"/>
<name>A0A0A1VUN6_MICAE</name>
<accession>A0A0A1VUN6</accession>
<gene>
    <name evidence="1" type="ORF">N44_02224</name>
</gene>
<proteinExistence type="predicted"/>
<sequence>MFLPTPHTPHPTPHYPILFKQDLVLMLRWESIVDTELAYTSSL</sequence>
<organism evidence="1 2">
    <name type="scientific">Microcystis aeruginosa NIES-44</name>
    <dbReference type="NCBI Taxonomy" id="449439"/>
    <lineage>
        <taxon>Bacteria</taxon>
        <taxon>Bacillati</taxon>
        <taxon>Cyanobacteriota</taxon>
        <taxon>Cyanophyceae</taxon>
        <taxon>Oscillatoriophycideae</taxon>
        <taxon>Chroococcales</taxon>
        <taxon>Microcystaceae</taxon>
        <taxon>Microcystis</taxon>
    </lineage>
</organism>
<protein>
    <submittedName>
        <fullName evidence="1">Uncharacterized protein</fullName>
    </submittedName>
</protein>
<dbReference type="Proteomes" id="UP000030321">
    <property type="component" value="Unassembled WGS sequence"/>
</dbReference>
<evidence type="ECO:0000313" key="1">
    <source>
        <dbReference type="EMBL" id="GAL93537.1"/>
    </source>
</evidence>
<evidence type="ECO:0000313" key="2">
    <source>
        <dbReference type="Proteomes" id="UP000030321"/>
    </source>
</evidence>
<dbReference type="EMBL" id="BBPA01000039">
    <property type="protein sequence ID" value="GAL93537.1"/>
    <property type="molecule type" value="Genomic_DNA"/>
</dbReference>
<reference evidence="2" key="1">
    <citation type="journal article" date="2015" name="Genome">
        <title>Whole Genome Sequence of the Non-Microcystin-Producing Microcystis aeruginosa Strain NIES-44.</title>
        <authorList>
            <person name="Okano K."/>
            <person name="Miyata N."/>
            <person name="Ozaki Y."/>
        </authorList>
    </citation>
    <scope>NUCLEOTIDE SEQUENCE [LARGE SCALE GENOMIC DNA]</scope>
    <source>
        <strain evidence="2">NIES-44</strain>
    </source>
</reference>